<reference evidence="4 5" key="1">
    <citation type="submission" date="2023-03" db="EMBL/GenBank/DDBJ databases">
        <title>High-quality genome of Scylla paramamosain provides insights in environmental adaptation.</title>
        <authorList>
            <person name="Zhang L."/>
        </authorList>
    </citation>
    <scope>NUCLEOTIDE SEQUENCE [LARGE SCALE GENOMIC DNA]</scope>
    <source>
        <strain evidence="4">LZ_2023a</strain>
        <tissue evidence="4">Muscle</tissue>
    </source>
</reference>
<feature type="domain" description="Homeobox" evidence="3">
    <location>
        <begin position="115"/>
        <end position="127"/>
    </location>
</feature>
<dbReference type="Gene3D" id="1.10.10.60">
    <property type="entry name" value="Homeodomain-like"/>
    <property type="match status" value="1"/>
</dbReference>
<accession>A0AAW0U0Q1</accession>
<dbReference type="CDD" id="cd00086">
    <property type="entry name" value="homeodomain"/>
    <property type="match status" value="1"/>
</dbReference>
<keyword evidence="1" id="KW-0238">DNA-binding</keyword>
<keyword evidence="1" id="KW-0539">Nucleus</keyword>
<dbReference type="GO" id="GO:0005634">
    <property type="term" value="C:nucleus"/>
    <property type="evidence" value="ECO:0007669"/>
    <property type="project" value="UniProtKB-SubCell"/>
</dbReference>
<evidence type="ECO:0000313" key="5">
    <source>
        <dbReference type="Proteomes" id="UP001487740"/>
    </source>
</evidence>
<proteinExistence type="predicted"/>
<keyword evidence="1" id="KW-0371">Homeobox</keyword>
<evidence type="ECO:0000256" key="1">
    <source>
        <dbReference type="PROSITE-ProRule" id="PRU00108"/>
    </source>
</evidence>
<dbReference type="GO" id="GO:0003677">
    <property type="term" value="F:DNA binding"/>
    <property type="evidence" value="ECO:0007669"/>
    <property type="project" value="UniProtKB-UniRule"/>
</dbReference>
<dbReference type="AlphaFoldDB" id="A0AAW0U0Q1"/>
<comment type="caution">
    <text evidence="4">The sequence shown here is derived from an EMBL/GenBank/DDBJ whole genome shotgun (WGS) entry which is preliminary data.</text>
</comment>
<evidence type="ECO:0000256" key="2">
    <source>
        <dbReference type="SAM" id="MobiDB-lite"/>
    </source>
</evidence>
<feature type="region of interest" description="Disordered" evidence="2">
    <location>
        <begin position="233"/>
        <end position="286"/>
    </location>
</feature>
<dbReference type="PROSITE" id="PS50071">
    <property type="entry name" value="HOMEOBOX_2"/>
    <property type="match status" value="1"/>
</dbReference>
<keyword evidence="5" id="KW-1185">Reference proteome</keyword>
<dbReference type="Proteomes" id="UP001487740">
    <property type="component" value="Unassembled WGS sequence"/>
</dbReference>
<gene>
    <name evidence="4" type="ORF">O3P69_006739</name>
</gene>
<dbReference type="EMBL" id="JARAKH010000020">
    <property type="protein sequence ID" value="KAK8393619.1"/>
    <property type="molecule type" value="Genomic_DNA"/>
</dbReference>
<name>A0AAW0U0Q1_SCYPA</name>
<sequence length="316" mass="33532">MPVPATPYPALRPEPRPPPLPSQCSRAPLSSAFPRPAAPWESLRRGRKVYATTPPLNTAHTSSARHPLCVVFNRRSQIVLSLFAHPSDSARGACKPRAARQRGGGAVLGTILHPVWFQNRRAKWRKREKALGRESPSFMGVEHPLGGLPDLPLPLLPPPHSVAAAATAADLLHLHAIHALHLQSFLHQPHSPGLHQKASGLPSPLLNPVIHHYMPSHRLPLLHPATSMAQGLPISIMGSSSGPSVSPDASPAHSPPISSHGPISTTTTSTPTAAPASPPTGLPLDCRGASVDLLRLKARQHLERLSPPAPGLHASS</sequence>
<comment type="subcellular location">
    <subcellularLocation>
        <location evidence="1">Nucleus</location>
    </subcellularLocation>
</comment>
<feature type="compositionally biased region" description="Pro residues" evidence="2">
    <location>
        <begin position="1"/>
        <end position="21"/>
    </location>
</feature>
<evidence type="ECO:0000313" key="4">
    <source>
        <dbReference type="EMBL" id="KAK8393619.1"/>
    </source>
</evidence>
<feature type="DNA-binding region" description="Homeobox" evidence="1">
    <location>
        <begin position="117"/>
        <end position="128"/>
    </location>
</feature>
<organism evidence="4 5">
    <name type="scientific">Scylla paramamosain</name>
    <name type="common">Mud crab</name>
    <dbReference type="NCBI Taxonomy" id="85552"/>
    <lineage>
        <taxon>Eukaryota</taxon>
        <taxon>Metazoa</taxon>
        <taxon>Ecdysozoa</taxon>
        <taxon>Arthropoda</taxon>
        <taxon>Crustacea</taxon>
        <taxon>Multicrustacea</taxon>
        <taxon>Malacostraca</taxon>
        <taxon>Eumalacostraca</taxon>
        <taxon>Eucarida</taxon>
        <taxon>Decapoda</taxon>
        <taxon>Pleocyemata</taxon>
        <taxon>Brachyura</taxon>
        <taxon>Eubrachyura</taxon>
        <taxon>Portunoidea</taxon>
        <taxon>Portunidae</taxon>
        <taxon>Portuninae</taxon>
        <taxon>Scylla</taxon>
    </lineage>
</organism>
<feature type="region of interest" description="Disordered" evidence="2">
    <location>
        <begin position="1"/>
        <end position="38"/>
    </location>
</feature>
<dbReference type="InterPro" id="IPR001356">
    <property type="entry name" value="HD"/>
</dbReference>
<feature type="compositionally biased region" description="Low complexity" evidence="2">
    <location>
        <begin position="233"/>
        <end position="275"/>
    </location>
</feature>
<protein>
    <recommendedName>
        <fullName evidence="3">Homeobox domain-containing protein</fullName>
    </recommendedName>
</protein>
<evidence type="ECO:0000259" key="3">
    <source>
        <dbReference type="PROSITE" id="PS50071"/>
    </source>
</evidence>